<dbReference type="Proteomes" id="UP001157137">
    <property type="component" value="Unassembled WGS sequence"/>
</dbReference>
<dbReference type="InterPro" id="IPR042184">
    <property type="entry name" value="YqeY/Aim41_N"/>
</dbReference>
<dbReference type="InterPro" id="IPR023168">
    <property type="entry name" value="GatB_Yqey_C_2"/>
</dbReference>
<accession>A0A1H2U8W0</accession>
<evidence type="ECO:0000313" key="2">
    <source>
        <dbReference type="EMBL" id="SDW52632.1"/>
    </source>
</evidence>
<evidence type="ECO:0000313" key="1">
    <source>
        <dbReference type="EMBL" id="GLV14132.1"/>
    </source>
</evidence>
<dbReference type="Gene3D" id="1.10.10.410">
    <property type="match status" value="1"/>
</dbReference>
<sequence>MGLLDRLNDDLKQAMKEKQKVRLSVIRMVKSAVKNREIELGHPLSEDDVIGVIQKEVKQRKDSLQAFQDANRTDLAETAEEEIAILESYLPEPFTEDELRALASAVVERVGASSKSDMGKVMAELMPLVRGRADGRLVQQVVQRLLS</sequence>
<dbReference type="Pfam" id="PF09424">
    <property type="entry name" value="YqeY"/>
    <property type="match status" value="1"/>
</dbReference>
<gene>
    <name evidence="1" type="ORF">Heshes_18160</name>
    <name evidence="2" type="ORF">SAMN04489725_107103</name>
</gene>
<dbReference type="Gene3D" id="1.10.1510.10">
    <property type="entry name" value="Uncharacterised protein YqeY/AIM41 PF09424, N-terminal domain"/>
    <property type="match status" value="1"/>
</dbReference>
<dbReference type="RefSeq" id="WP_006445545.1">
    <property type="nucleotide sequence ID" value="NZ_BSRA01000009.1"/>
</dbReference>
<proteinExistence type="predicted"/>
<dbReference type="Proteomes" id="UP000182589">
    <property type="component" value="Unassembled WGS sequence"/>
</dbReference>
<reference evidence="1" key="3">
    <citation type="submission" date="2023-02" db="EMBL/GenBank/DDBJ databases">
        <title>Proposal of a novel subspecies: Alicyclobacillus hesperidum subspecies aegle.</title>
        <authorList>
            <person name="Goto K."/>
            <person name="Fujii T."/>
            <person name="Yasui K."/>
            <person name="Mochida K."/>
            <person name="Kato-Tanaka Y."/>
            <person name="Morohoshi S."/>
            <person name="An S.Y."/>
            <person name="Kasai H."/>
            <person name="Yokota A."/>
        </authorList>
    </citation>
    <scope>NUCLEOTIDE SEQUENCE</scope>
    <source>
        <strain evidence="1">DSM 12766</strain>
    </source>
</reference>
<dbReference type="EMBL" id="FNOJ01000007">
    <property type="protein sequence ID" value="SDW52632.1"/>
    <property type="molecule type" value="Genomic_DNA"/>
</dbReference>
<dbReference type="GO" id="GO:0016884">
    <property type="term" value="F:carbon-nitrogen ligase activity, with glutamine as amido-N-donor"/>
    <property type="evidence" value="ECO:0007669"/>
    <property type="project" value="InterPro"/>
</dbReference>
<dbReference type="InterPro" id="IPR003789">
    <property type="entry name" value="Asn/Gln_tRNA_amidoTrase-B-like"/>
</dbReference>
<dbReference type="AlphaFoldDB" id="A0A1H2U8W0"/>
<reference evidence="2" key="1">
    <citation type="submission" date="2016-10" db="EMBL/GenBank/DDBJ databases">
        <authorList>
            <person name="de Groot N.N."/>
        </authorList>
    </citation>
    <scope>NUCLEOTIDE SEQUENCE [LARGE SCALE GENOMIC DNA]</scope>
    <source>
        <strain evidence="2">DSM 12489</strain>
    </source>
</reference>
<evidence type="ECO:0000313" key="3">
    <source>
        <dbReference type="Proteomes" id="UP000182589"/>
    </source>
</evidence>
<reference evidence="3" key="2">
    <citation type="submission" date="2016-10" db="EMBL/GenBank/DDBJ databases">
        <authorList>
            <person name="Varghese N."/>
        </authorList>
    </citation>
    <scope>NUCLEOTIDE SEQUENCE [LARGE SCALE GENOMIC DNA]</scope>
    <source>
        <strain evidence="3">DSM 12489</strain>
    </source>
</reference>
<dbReference type="EMBL" id="BSRA01000009">
    <property type="protein sequence ID" value="GLV14132.1"/>
    <property type="molecule type" value="Genomic_DNA"/>
</dbReference>
<organism evidence="2 3">
    <name type="scientific">Alicyclobacillus hesperidum</name>
    <dbReference type="NCBI Taxonomy" id="89784"/>
    <lineage>
        <taxon>Bacteria</taxon>
        <taxon>Bacillati</taxon>
        <taxon>Bacillota</taxon>
        <taxon>Bacilli</taxon>
        <taxon>Bacillales</taxon>
        <taxon>Alicyclobacillaceae</taxon>
        <taxon>Alicyclobacillus</taxon>
    </lineage>
</organism>
<dbReference type="InterPro" id="IPR019004">
    <property type="entry name" value="YqeY/Aim41"/>
</dbReference>
<dbReference type="PANTHER" id="PTHR28055:SF1">
    <property type="entry name" value="ALTERED INHERITANCE OF MITOCHONDRIA PROTEIN 41, MITOCHONDRIAL"/>
    <property type="match status" value="1"/>
</dbReference>
<dbReference type="SUPFAM" id="SSF89095">
    <property type="entry name" value="GatB/YqeY motif"/>
    <property type="match status" value="1"/>
</dbReference>
<protein>
    <recommendedName>
        <fullName evidence="4">GatB/YqeY domain-containing protein</fullName>
    </recommendedName>
</protein>
<dbReference type="PANTHER" id="PTHR28055">
    <property type="entry name" value="ALTERED INHERITANCE OF MITOCHONDRIA PROTEIN 41, MITOCHONDRIAL"/>
    <property type="match status" value="1"/>
</dbReference>
<evidence type="ECO:0008006" key="4">
    <source>
        <dbReference type="Google" id="ProtNLM"/>
    </source>
</evidence>
<keyword evidence="3" id="KW-1185">Reference proteome</keyword>
<dbReference type="STRING" id="89784.SAMN04489725_107103"/>
<name>A0A1H2U8W0_9BACL</name>